<feature type="transmembrane region" description="Helical" evidence="1">
    <location>
        <begin position="26"/>
        <end position="46"/>
    </location>
</feature>
<accession>A0A1I4PYL4</accession>
<dbReference type="GO" id="GO:0016020">
    <property type="term" value="C:membrane"/>
    <property type="evidence" value="ECO:0007669"/>
    <property type="project" value="InterPro"/>
</dbReference>
<feature type="transmembrane region" description="Helical" evidence="1">
    <location>
        <begin position="67"/>
        <end position="90"/>
    </location>
</feature>
<sequence length="148" mass="16432">MAFVRFLLLLLPLIELATLILLGQRVGVAWTLLWVLASGLLGVLIIQRQGWSMLQQVQQRMAQERSPFGILQAGLWGVLAGLLLLFPGLITDALALPCLLLAWRNRNRPGPGEPGGPQVWQRGEHTIIEGEWRSAEPRDSSGPRIDRD</sequence>
<keyword evidence="1" id="KW-1133">Transmembrane helix</keyword>
<organism evidence="2 3">
    <name type="scientific">Halopseudomonas yangmingensis</name>
    <dbReference type="NCBI Taxonomy" id="1720063"/>
    <lineage>
        <taxon>Bacteria</taxon>
        <taxon>Pseudomonadati</taxon>
        <taxon>Pseudomonadota</taxon>
        <taxon>Gammaproteobacteria</taxon>
        <taxon>Pseudomonadales</taxon>
        <taxon>Pseudomonadaceae</taxon>
        <taxon>Halopseudomonas</taxon>
    </lineage>
</organism>
<reference evidence="3" key="1">
    <citation type="submission" date="2016-10" db="EMBL/GenBank/DDBJ databases">
        <authorList>
            <person name="Varghese N."/>
            <person name="Submissions S."/>
        </authorList>
    </citation>
    <scope>NUCLEOTIDE SEQUENCE [LARGE SCALE GENOMIC DNA]</scope>
    <source>
        <strain evidence="3">DSM 24213</strain>
    </source>
</reference>
<dbReference type="STRING" id="1720063.SAMN05216217_103162"/>
<dbReference type="Proteomes" id="UP000243629">
    <property type="component" value="Unassembled WGS sequence"/>
</dbReference>
<dbReference type="AlphaFoldDB" id="A0A1I4PYL4"/>
<dbReference type="OrthoDB" id="6894483at2"/>
<dbReference type="RefSeq" id="WP_093473523.1">
    <property type="nucleotide sequence ID" value="NZ_FOUI01000003.1"/>
</dbReference>
<evidence type="ECO:0000313" key="3">
    <source>
        <dbReference type="Proteomes" id="UP000243629"/>
    </source>
</evidence>
<dbReference type="NCBIfam" id="NF008528">
    <property type="entry name" value="PRK11463.1-2"/>
    <property type="match status" value="1"/>
</dbReference>
<name>A0A1I4PYL4_9GAMM</name>
<dbReference type="PANTHER" id="PTHR35335">
    <property type="entry name" value="UPF0716 PROTEIN FXSA"/>
    <property type="match status" value="1"/>
</dbReference>
<gene>
    <name evidence="2" type="ORF">SAMN05216217_103162</name>
</gene>
<keyword evidence="3" id="KW-1185">Reference proteome</keyword>
<dbReference type="Pfam" id="PF04186">
    <property type="entry name" value="FxsA"/>
    <property type="match status" value="1"/>
</dbReference>
<dbReference type="EMBL" id="FOUI01000003">
    <property type="protein sequence ID" value="SFM32493.1"/>
    <property type="molecule type" value="Genomic_DNA"/>
</dbReference>
<protein>
    <submittedName>
        <fullName evidence="2">UPF0716 protein FxsA</fullName>
    </submittedName>
</protein>
<dbReference type="PANTHER" id="PTHR35335:SF1">
    <property type="entry name" value="UPF0716 PROTEIN FXSA"/>
    <property type="match status" value="1"/>
</dbReference>
<proteinExistence type="predicted"/>
<keyword evidence="1" id="KW-0812">Transmembrane</keyword>
<keyword evidence="1" id="KW-0472">Membrane</keyword>
<dbReference type="InterPro" id="IPR007313">
    <property type="entry name" value="FxsA"/>
</dbReference>
<evidence type="ECO:0000313" key="2">
    <source>
        <dbReference type="EMBL" id="SFM32493.1"/>
    </source>
</evidence>
<evidence type="ECO:0000256" key="1">
    <source>
        <dbReference type="SAM" id="Phobius"/>
    </source>
</evidence>